<organism evidence="6 7">
    <name type="scientific">Pseudomonas jinjuensis</name>
    <dbReference type="NCBI Taxonomy" id="198616"/>
    <lineage>
        <taxon>Bacteria</taxon>
        <taxon>Pseudomonadati</taxon>
        <taxon>Pseudomonadota</taxon>
        <taxon>Gammaproteobacteria</taxon>
        <taxon>Pseudomonadales</taxon>
        <taxon>Pseudomonadaceae</taxon>
        <taxon>Pseudomonas</taxon>
    </lineage>
</organism>
<dbReference type="GO" id="GO:0015846">
    <property type="term" value="P:polyamine transport"/>
    <property type="evidence" value="ECO:0007669"/>
    <property type="project" value="InterPro"/>
</dbReference>
<dbReference type="PANTHER" id="PTHR30222">
    <property type="entry name" value="SPERMIDINE/PUTRESCINE-BINDING PERIPLASMIC PROTEIN"/>
    <property type="match status" value="1"/>
</dbReference>
<dbReference type="EMBL" id="FNIJ01000014">
    <property type="protein sequence ID" value="SDO69843.1"/>
    <property type="molecule type" value="Genomic_DNA"/>
</dbReference>
<accession>A0A1H0LP68</accession>
<dbReference type="PIRSF" id="PIRSF019574">
    <property type="entry name" value="Periplasmic_polyamine_BP"/>
    <property type="match status" value="1"/>
</dbReference>
<feature type="chain" id="PRO_5017367165" evidence="5">
    <location>
        <begin position="26"/>
        <end position="371"/>
    </location>
</feature>
<evidence type="ECO:0000313" key="7">
    <source>
        <dbReference type="Proteomes" id="UP000242957"/>
    </source>
</evidence>
<dbReference type="GO" id="GO:0019808">
    <property type="term" value="F:polyamine binding"/>
    <property type="evidence" value="ECO:0007669"/>
    <property type="project" value="InterPro"/>
</dbReference>
<gene>
    <name evidence="6" type="ORF">SAMN05216193_114136</name>
</gene>
<dbReference type="InterPro" id="IPR006059">
    <property type="entry name" value="SBP"/>
</dbReference>
<keyword evidence="4" id="KW-0574">Periplasm</keyword>
<evidence type="ECO:0000256" key="5">
    <source>
        <dbReference type="SAM" id="SignalP"/>
    </source>
</evidence>
<proteinExistence type="predicted"/>
<keyword evidence="2" id="KW-0813">Transport</keyword>
<dbReference type="PANTHER" id="PTHR30222:SF18">
    <property type="entry name" value="BIFUNCTIONAL POLYHYDROXYBUTYRATE SYNTHASE _ ABC TRANSPORTER PERIPLASMIC BINDING PROTEIN-RELATED"/>
    <property type="match status" value="1"/>
</dbReference>
<evidence type="ECO:0000256" key="3">
    <source>
        <dbReference type="ARBA" id="ARBA00022729"/>
    </source>
</evidence>
<dbReference type="Gene3D" id="3.40.190.10">
    <property type="entry name" value="Periplasmic binding protein-like II"/>
    <property type="match status" value="2"/>
</dbReference>
<evidence type="ECO:0000313" key="6">
    <source>
        <dbReference type="EMBL" id="SDO69843.1"/>
    </source>
</evidence>
<feature type="signal peptide" evidence="5">
    <location>
        <begin position="1"/>
        <end position="25"/>
    </location>
</feature>
<dbReference type="OrthoDB" id="9769319at2"/>
<dbReference type="InterPro" id="IPR001188">
    <property type="entry name" value="Sperm_putr-bd"/>
</dbReference>
<keyword evidence="7" id="KW-1185">Reference proteome</keyword>
<dbReference type="RefSeq" id="WP_084312359.1">
    <property type="nucleotide sequence ID" value="NZ_FNIJ01000014.1"/>
</dbReference>
<dbReference type="GO" id="GO:0042597">
    <property type="term" value="C:periplasmic space"/>
    <property type="evidence" value="ECO:0007669"/>
    <property type="project" value="UniProtKB-SubCell"/>
</dbReference>
<keyword evidence="3 5" id="KW-0732">Signal</keyword>
<reference evidence="7" key="1">
    <citation type="submission" date="2016-10" db="EMBL/GenBank/DDBJ databases">
        <authorList>
            <person name="Varghese N."/>
            <person name="Submissions S."/>
        </authorList>
    </citation>
    <scope>NUCLEOTIDE SEQUENCE [LARGE SCALE GENOMIC DNA]</scope>
    <source>
        <strain evidence="7">JCM 21621</strain>
    </source>
</reference>
<dbReference type="SUPFAM" id="SSF53850">
    <property type="entry name" value="Periplasmic binding protein-like II"/>
    <property type="match status" value="1"/>
</dbReference>
<evidence type="ECO:0000256" key="4">
    <source>
        <dbReference type="ARBA" id="ARBA00022764"/>
    </source>
</evidence>
<dbReference type="Pfam" id="PF13416">
    <property type="entry name" value="SBP_bac_8"/>
    <property type="match status" value="1"/>
</dbReference>
<dbReference type="PRINTS" id="PR00909">
    <property type="entry name" value="SPERMDNBNDNG"/>
</dbReference>
<dbReference type="AlphaFoldDB" id="A0A1H0LP68"/>
<evidence type="ECO:0000256" key="1">
    <source>
        <dbReference type="ARBA" id="ARBA00004418"/>
    </source>
</evidence>
<comment type="subcellular location">
    <subcellularLocation>
        <location evidence="1">Periplasm</location>
    </subcellularLocation>
</comment>
<dbReference type="Proteomes" id="UP000242957">
    <property type="component" value="Unassembled WGS sequence"/>
</dbReference>
<sequence length="371" mass="40605">MKSSLSSLLPILGSALLLAAGTLHAADAQRTVSLYGWADYIAPETLARFEKQTGIKVQYDTFDSADMLEAKMLTGGSGYDVVIPGIAMLDRLIHAKALQPSGMQSYAQVGDYDPQLLSQLAAVDPGNAHAVPYAWGTTGLAFNREAVEKRIPDAPLDSFDLLFKPEYASRLKDCGIAIVDSPQEVLSIALHYLGKDAYSKNPDDLAEVRKLLAQLRPNLRYIAFGKQASDLANGNICLALTYNGDAVAARNQAQAAGKNFTIDYRIPREGTLVWVDTLAIPVDAPHPREARDLIEFLTSAESMAELTNSIYYANTNLASAGKVTKELRESPILFPPEEVRRTLFGEEPLPRKTLRERTRTWASFRTKVSGD</sequence>
<protein>
    <submittedName>
        <fullName evidence="6">Putrescine transport system substrate-binding protein</fullName>
    </submittedName>
</protein>
<evidence type="ECO:0000256" key="2">
    <source>
        <dbReference type="ARBA" id="ARBA00022448"/>
    </source>
</evidence>
<name>A0A1H0LP68_9PSED</name>
<dbReference type="STRING" id="198616.SAMN05216193_114136"/>